<dbReference type="EMBL" id="JAQGLA010000055">
    <property type="protein sequence ID" value="MDA3628903.1"/>
    <property type="molecule type" value="Genomic_DNA"/>
</dbReference>
<dbReference type="NCBIfam" id="TIGR01891">
    <property type="entry name" value="amidohydrolases"/>
    <property type="match status" value="1"/>
</dbReference>
<protein>
    <submittedName>
        <fullName evidence="2">M20 family metallopeptidase</fullName>
    </submittedName>
</protein>
<name>A0ABT4V4L4_9PSEU</name>
<dbReference type="Gene3D" id="3.30.70.360">
    <property type="match status" value="1"/>
</dbReference>
<reference evidence="2 3" key="1">
    <citation type="submission" date="2022-11" db="EMBL/GenBank/DDBJ databases">
        <title>Draft genome sequence of Saccharopolyspora sp. WRP15-2 isolated from rhizosphere soils of wild rice in Thailand.</title>
        <authorList>
            <person name="Duangmal K."/>
            <person name="Kammanee S."/>
            <person name="Muangham S."/>
        </authorList>
    </citation>
    <scope>NUCLEOTIDE SEQUENCE [LARGE SCALE GENOMIC DNA]</scope>
    <source>
        <strain evidence="2 3">WRP15-2</strain>
    </source>
</reference>
<keyword evidence="3" id="KW-1185">Reference proteome</keyword>
<dbReference type="RefSeq" id="WP_270951836.1">
    <property type="nucleotide sequence ID" value="NZ_JAQGLA010000055.1"/>
</dbReference>
<dbReference type="InterPro" id="IPR036264">
    <property type="entry name" value="Bact_exopeptidase_dim_dom"/>
</dbReference>
<dbReference type="InterPro" id="IPR011650">
    <property type="entry name" value="Peptidase_M20_dimer"/>
</dbReference>
<dbReference type="Gene3D" id="3.40.630.10">
    <property type="entry name" value="Zn peptidases"/>
    <property type="match status" value="1"/>
</dbReference>
<gene>
    <name evidence="2" type="ORF">OU415_25950</name>
</gene>
<accession>A0ABT4V4L4</accession>
<dbReference type="Pfam" id="PF01546">
    <property type="entry name" value="Peptidase_M20"/>
    <property type="match status" value="1"/>
</dbReference>
<feature type="domain" description="Peptidase M20 dimerisation" evidence="1">
    <location>
        <begin position="193"/>
        <end position="270"/>
    </location>
</feature>
<proteinExistence type="predicted"/>
<dbReference type="Proteomes" id="UP001210380">
    <property type="component" value="Unassembled WGS sequence"/>
</dbReference>
<evidence type="ECO:0000313" key="3">
    <source>
        <dbReference type="Proteomes" id="UP001210380"/>
    </source>
</evidence>
<organism evidence="2 3">
    <name type="scientific">Saccharopolyspora oryzae</name>
    <dbReference type="NCBI Taxonomy" id="2997343"/>
    <lineage>
        <taxon>Bacteria</taxon>
        <taxon>Bacillati</taxon>
        <taxon>Actinomycetota</taxon>
        <taxon>Actinomycetes</taxon>
        <taxon>Pseudonocardiales</taxon>
        <taxon>Pseudonocardiaceae</taxon>
        <taxon>Saccharopolyspora</taxon>
    </lineage>
</organism>
<dbReference type="PIRSF" id="PIRSF005962">
    <property type="entry name" value="Pept_M20D_amidohydro"/>
    <property type="match status" value="1"/>
</dbReference>
<evidence type="ECO:0000259" key="1">
    <source>
        <dbReference type="Pfam" id="PF07687"/>
    </source>
</evidence>
<comment type="caution">
    <text evidence="2">The sequence shown here is derived from an EMBL/GenBank/DDBJ whole genome shotgun (WGS) entry which is preliminary data.</text>
</comment>
<dbReference type="CDD" id="cd03886">
    <property type="entry name" value="M20_Acy1"/>
    <property type="match status" value="1"/>
</dbReference>
<dbReference type="SUPFAM" id="SSF55031">
    <property type="entry name" value="Bacterial exopeptidase dimerisation domain"/>
    <property type="match status" value="1"/>
</dbReference>
<dbReference type="InterPro" id="IPR002933">
    <property type="entry name" value="Peptidase_M20"/>
</dbReference>
<dbReference type="PANTHER" id="PTHR11014:SF63">
    <property type="entry name" value="METALLOPEPTIDASE, PUTATIVE (AFU_ORTHOLOGUE AFUA_6G09600)-RELATED"/>
    <property type="match status" value="1"/>
</dbReference>
<sequence length="400" mass="42371">MTSLSTLLDDARSLHPDLVRTRRDLHRIPELGLELPRTQERVLSELDGLGLEVSTGAEISSVTAVLRGGGSGPTVLLRGDMDALPVAERSGVDFAAENGRMHACGHDLHTTMLLGAAKLLAPRRDQLAGDVVFMFQPGEEGYDGAGRMLDEGLLSAAGRKPDAAYALHVMSAWIPRGMFTTRSGPMLSASNRLRVTVRGRGGHGSAPFRAVDPVPVACEMVTALQAFVTRRFDIFDPVVLTVGMIHGGTQENVIPDEVTFAATVRCFSPQALAVVKDGSIQVCEGIAAAHGAELDAEFIELYPVTVNDGAETSFVADTLRELHGEQSFATAPNPVAGSEDFSRVLEEVPGAMVALGACPEDLDAETAPNNHSPRAVFDDAVLGDGAAAYAALAVQRQQQR</sequence>
<dbReference type="PANTHER" id="PTHR11014">
    <property type="entry name" value="PEPTIDASE M20 FAMILY MEMBER"/>
    <property type="match status" value="1"/>
</dbReference>
<evidence type="ECO:0000313" key="2">
    <source>
        <dbReference type="EMBL" id="MDA3628903.1"/>
    </source>
</evidence>
<dbReference type="Pfam" id="PF07687">
    <property type="entry name" value="M20_dimer"/>
    <property type="match status" value="1"/>
</dbReference>
<dbReference type="InterPro" id="IPR017439">
    <property type="entry name" value="Amidohydrolase"/>
</dbReference>
<dbReference type="SUPFAM" id="SSF53187">
    <property type="entry name" value="Zn-dependent exopeptidases"/>
    <property type="match status" value="1"/>
</dbReference>